<dbReference type="GO" id="GO:0071555">
    <property type="term" value="P:cell wall organization"/>
    <property type="evidence" value="ECO:0007669"/>
    <property type="project" value="UniProtKB-KW"/>
</dbReference>
<reference evidence="14" key="1">
    <citation type="submission" date="2020-07" db="EMBL/GenBank/DDBJ databases">
        <title>Huge and variable diversity of episymbiotic CPR bacteria and DPANN archaea in groundwater ecosystems.</title>
        <authorList>
            <person name="He C.Y."/>
            <person name="Keren R."/>
            <person name="Whittaker M."/>
            <person name="Farag I.F."/>
            <person name="Doudna J."/>
            <person name="Cate J.H.D."/>
            <person name="Banfield J.F."/>
        </authorList>
    </citation>
    <scope>NUCLEOTIDE SEQUENCE</scope>
    <source>
        <strain evidence="14">NC_groundwater_1664_Pr3_B-0.1um_52_9</strain>
    </source>
</reference>
<feature type="domain" description="Glycosyl transferase family 51" evidence="13">
    <location>
        <begin position="49"/>
        <end position="193"/>
    </location>
</feature>
<keyword evidence="6" id="KW-0133">Cell shape</keyword>
<keyword evidence="12" id="KW-0812">Transmembrane</keyword>
<dbReference type="InterPro" id="IPR023346">
    <property type="entry name" value="Lysozyme-like_dom_sf"/>
</dbReference>
<keyword evidence="9" id="KW-0961">Cell wall biogenesis/degradation</keyword>
<evidence type="ECO:0000256" key="2">
    <source>
        <dbReference type="ARBA" id="ARBA00004752"/>
    </source>
</evidence>
<evidence type="ECO:0000313" key="14">
    <source>
        <dbReference type="EMBL" id="MBI5249268.1"/>
    </source>
</evidence>
<comment type="catalytic activity">
    <reaction evidence="10">
        <text>Preferential cleavage: (Ac)2-L-Lys-D-Ala-|-D-Ala. Also transpeptidation of peptidyl-alanyl moieties that are N-acyl substituents of D-alanine.</text>
        <dbReference type="EC" id="3.4.16.4"/>
    </reaction>
</comment>
<evidence type="ECO:0000256" key="7">
    <source>
        <dbReference type="ARBA" id="ARBA00022984"/>
    </source>
</evidence>
<dbReference type="InterPro" id="IPR036950">
    <property type="entry name" value="PBP_transglycosylase"/>
</dbReference>
<comment type="catalytic activity">
    <reaction evidence="11">
        <text>[GlcNAc-(1-&gt;4)-Mur2Ac(oyl-L-Ala-gamma-D-Glu-L-Lys-D-Ala-D-Ala)](n)-di-trans,octa-cis-undecaprenyl diphosphate + beta-D-GlcNAc-(1-&gt;4)-Mur2Ac(oyl-L-Ala-gamma-D-Glu-L-Lys-D-Ala-D-Ala)-di-trans,octa-cis-undecaprenyl diphosphate = [GlcNAc-(1-&gt;4)-Mur2Ac(oyl-L-Ala-gamma-D-Glu-L-Lys-D-Ala-D-Ala)](n+1)-di-trans,octa-cis-undecaprenyl diphosphate + di-trans,octa-cis-undecaprenyl diphosphate + H(+)</text>
        <dbReference type="Rhea" id="RHEA:23708"/>
        <dbReference type="Rhea" id="RHEA-COMP:9602"/>
        <dbReference type="Rhea" id="RHEA-COMP:9603"/>
        <dbReference type="ChEBI" id="CHEBI:15378"/>
        <dbReference type="ChEBI" id="CHEBI:58405"/>
        <dbReference type="ChEBI" id="CHEBI:60033"/>
        <dbReference type="ChEBI" id="CHEBI:78435"/>
        <dbReference type="EC" id="2.4.99.28"/>
    </reaction>
</comment>
<evidence type="ECO:0000256" key="1">
    <source>
        <dbReference type="ARBA" id="ARBA00004236"/>
    </source>
</evidence>
<dbReference type="Proteomes" id="UP000807825">
    <property type="component" value="Unassembled WGS sequence"/>
</dbReference>
<dbReference type="InterPro" id="IPR001264">
    <property type="entry name" value="Glyco_trans_51"/>
</dbReference>
<dbReference type="Gene3D" id="1.10.3810.10">
    <property type="entry name" value="Biosynthetic peptidoglycan transglycosylase-like"/>
    <property type="match status" value="1"/>
</dbReference>
<evidence type="ECO:0000256" key="10">
    <source>
        <dbReference type="ARBA" id="ARBA00034000"/>
    </source>
</evidence>
<dbReference type="PANTHER" id="PTHR32282">
    <property type="entry name" value="BINDING PROTEIN TRANSPEPTIDASE, PUTATIVE-RELATED"/>
    <property type="match status" value="1"/>
</dbReference>
<dbReference type="InterPro" id="IPR050396">
    <property type="entry name" value="Glycosyltr_51/Transpeptidase"/>
</dbReference>
<comment type="pathway">
    <text evidence="2">Cell wall biogenesis; peptidoglycan biosynthesis.</text>
</comment>
<dbReference type="EMBL" id="JACRDE010000198">
    <property type="protein sequence ID" value="MBI5249268.1"/>
    <property type="molecule type" value="Genomic_DNA"/>
</dbReference>
<protein>
    <submittedName>
        <fullName evidence="14">Transglycosylase domain-containing protein</fullName>
    </submittedName>
</protein>
<dbReference type="GO" id="GO:0008955">
    <property type="term" value="F:peptidoglycan glycosyltransferase activity"/>
    <property type="evidence" value="ECO:0007669"/>
    <property type="project" value="UniProtKB-EC"/>
</dbReference>
<comment type="subcellular location">
    <subcellularLocation>
        <location evidence="1">Cell membrane</location>
    </subcellularLocation>
</comment>
<sequence>MGKSSRRIALAAFTFLVGVLIYFAWVIYSAREYTANTLLPAYRATPYPLAVSDLSPRQIEILLKVEDPHFFEHRGVDLSTPGAGITTITQALVKHLYFEKFSPGIAKLKQTVIARFALDPLMAKNDQLRLFINTAYLGPNASGFAQAAELFFGKPFAQLNEDEYVALVAMLIAPTTFDIKRYPERNHERVERIKRVVSGEYVPRGLFDVFYGKLEKDIQRNIPPLSYFESYYQ</sequence>
<evidence type="ECO:0000259" key="13">
    <source>
        <dbReference type="Pfam" id="PF00912"/>
    </source>
</evidence>
<evidence type="ECO:0000256" key="5">
    <source>
        <dbReference type="ARBA" id="ARBA00022679"/>
    </source>
</evidence>
<evidence type="ECO:0000256" key="4">
    <source>
        <dbReference type="ARBA" id="ARBA00022676"/>
    </source>
</evidence>
<dbReference type="AlphaFoldDB" id="A0A9D6YZV5"/>
<evidence type="ECO:0000256" key="6">
    <source>
        <dbReference type="ARBA" id="ARBA00022960"/>
    </source>
</evidence>
<feature type="transmembrane region" description="Helical" evidence="12">
    <location>
        <begin position="7"/>
        <end position="28"/>
    </location>
</feature>
<dbReference type="SUPFAM" id="SSF53955">
    <property type="entry name" value="Lysozyme-like"/>
    <property type="match status" value="1"/>
</dbReference>
<keyword evidence="7" id="KW-0573">Peptidoglycan synthesis</keyword>
<dbReference type="GO" id="GO:0030288">
    <property type="term" value="C:outer membrane-bounded periplasmic space"/>
    <property type="evidence" value="ECO:0007669"/>
    <property type="project" value="TreeGrafter"/>
</dbReference>
<accession>A0A9D6YZV5</accession>
<evidence type="ECO:0000256" key="9">
    <source>
        <dbReference type="ARBA" id="ARBA00023316"/>
    </source>
</evidence>
<evidence type="ECO:0000256" key="11">
    <source>
        <dbReference type="ARBA" id="ARBA00049902"/>
    </source>
</evidence>
<keyword evidence="4" id="KW-0328">Glycosyltransferase</keyword>
<keyword evidence="12" id="KW-1133">Transmembrane helix</keyword>
<dbReference type="GO" id="GO:0005886">
    <property type="term" value="C:plasma membrane"/>
    <property type="evidence" value="ECO:0007669"/>
    <property type="project" value="UniProtKB-SubCell"/>
</dbReference>
<evidence type="ECO:0000313" key="15">
    <source>
        <dbReference type="Proteomes" id="UP000807825"/>
    </source>
</evidence>
<evidence type="ECO:0000256" key="12">
    <source>
        <dbReference type="SAM" id="Phobius"/>
    </source>
</evidence>
<keyword evidence="3" id="KW-1003">Cell membrane</keyword>
<comment type="caution">
    <text evidence="14">The sequence shown here is derived from an EMBL/GenBank/DDBJ whole genome shotgun (WGS) entry which is preliminary data.</text>
</comment>
<name>A0A9D6YZV5_9BACT</name>
<dbReference type="GO" id="GO:0008360">
    <property type="term" value="P:regulation of cell shape"/>
    <property type="evidence" value="ECO:0007669"/>
    <property type="project" value="UniProtKB-KW"/>
</dbReference>
<dbReference type="PANTHER" id="PTHR32282:SF11">
    <property type="entry name" value="PENICILLIN-BINDING PROTEIN 1B"/>
    <property type="match status" value="1"/>
</dbReference>
<dbReference type="GO" id="GO:0009252">
    <property type="term" value="P:peptidoglycan biosynthetic process"/>
    <property type="evidence" value="ECO:0007669"/>
    <property type="project" value="UniProtKB-KW"/>
</dbReference>
<organism evidence="14 15">
    <name type="scientific">Desulfomonile tiedjei</name>
    <dbReference type="NCBI Taxonomy" id="2358"/>
    <lineage>
        <taxon>Bacteria</taxon>
        <taxon>Pseudomonadati</taxon>
        <taxon>Thermodesulfobacteriota</taxon>
        <taxon>Desulfomonilia</taxon>
        <taxon>Desulfomonilales</taxon>
        <taxon>Desulfomonilaceae</taxon>
        <taxon>Desulfomonile</taxon>
    </lineage>
</organism>
<dbReference type="Pfam" id="PF00912">
    <property type="entry name" value="Transgly"/>
    <property type="match status" value="1"/>
</dbReference>
<evidence type="ECO:0000256" key="3">
    <source>
        <dbReference type="ARBA" id="ARBA00022475"/>
    </source>
</evidence>
<keyword evidence="8 12" id="KW-0472">Membrane</keyword>
<keyword evidence="5" id="KW-0808">Transferase</keyword>
<proteinExistence type="predicted"/>
<gene>
    <name evidence="14" type="ORF">HY912_07220</name>
</gene>
<dbReference type="GO" id="GO:0009002">
    <property type="term" value="F:serine-type D-Ala-D-Ala carboxypeptidase activity"/>
    <property type="evidence" value="ECO:0007669"/>
    <property type="project" value="UniProtKB-EC"/>
</dbReference>
<evidence type="ECO:0000256" key="8">
    <source>
        <dbReference type="ARBA" id="ARBA00023136"/>
    </source>
</evidence>